<evidence type="ECO:0000259" key="8">
    <source>
        <dbReference type="Pfam" id="PF25795"/>
    </source>
</evidence>
<dbReference type="EMBL" id="JAKMXF010000022">
    <property type="protein sequence ID" value="KAI6660989.1"/>
    <property type="molecule type" value="Genomic_DNA"/>
</dbReference>
<keyword evidence="6" id="KW-0653">Protein transport</keyword>
<dbReference type="Proteomes" id="UP001165289">
    <property type="component" value="Unassembled WGS sequence"/>
</dbReference>
<name>A0AAV7KIK7_9METZ</name>
<feature type="domain" description="Exportin-7/Ran-binding protein 17 TPR repeats" evidence="8">
    <location>
        <begin position="374"/>
        <end position="606"/>
    </location>
</feature>
<evidence type="ECO:0000256" key="7">
    <source>
        <dbReference type="ARBA" id="ARBA00023242"/>
    </source>
</evidence>
<dbReference type="PANTHER" id="PTHR12596:SF2">
    <property type="entry name" value="EXPORTIN-7 ISOFORM X1"/>
    <property type="match status" value="1"/>
</dbReference>
<dbReference type="InterPro" id="IPR016024">
    <property type="entry name" value="ARM-type_fold"/>
</dbReference>
<dbReference type="Gene3D" id="1.25.10.10">
    <property type="entry name" value="Leucine-rich Repeat Variant"/>
    <property type="match status" value="2"/>
</dbReference>
<evidence type="ECO:0000256" key="5">
    <source>
        <dbReference type="ARBA" id="ARBA00022490"/>
    </source>
</evidence>
<evidence type="ECO:0000256" key="4">
    <source>
        <dbReference type="ARBA" id="ARBA00022448"/>
    </source>
</evidence>
<reference evidence="9 10" key="1">
    <citation type="journal article" date="2023" name="BMC Biol.">
        <title>The compact genome of the sponge Oopsacas minuta (Hexactinellida) is lacking key metazoan core genes.</title>
        <authorList>
            <person name="Santini S."/>
            <person name="Schenkelaars Q."/>
            <person name="Jourda C."/>
            <person name="Duchesne M."/>
            <person name="Belahbib H."/>
            <person name="Rocher C."/>
            <person name="Selva M."/>
            <person name="Riesgo A."/>
            <person name="Vervoort M."/>
            <person name="Leys S.P."/>
            <person name="Kodjabachian L."/>
            <person name="Le Bivic A."/>
            <person name="Borchiellini C."/>
            <person name="Claverie J.M."/>
            <person name="Renard E."/>
        </authorList>
    </citation>
    <scope>NUCLEOTIDE SEQUENCE [LARGE SCALE GENOMIC DNA]</scope>
    <source>
        <strain evidence="9">SPO-2</strain>
    </source>
</reference>
<dbReference type="AlphaFoldDB" id="A0AAV7KIK7"/>
<evidence type="ECO:0000256" key="2">
    <source>
        <dbReference type="ARBA" id="ARBA00004496"/>
    </source>
</evidence>
<keyword evidence="4" id="KW-0813">Transport</keyword>
<evidence type="ECO:0000313" key="9">
    <source>
        <dbReference type="EMBL" id="KAI6660989.1"/>
    </source>
</evidence>
<dbReference type="GO" id="GO:0005049">
    <property type="term" value="F:nuclear export signal receptor activity"/>
    <property type="evidence" value="ECO:0007669"/>
    <property type="project" value="InterPro"/>
</dbReference>
<sequence>MLEKQVSSQRQPLAIAERIQLKNDLFRYLVSGIAARMPHYAVLQVSGVLAKLCKFGWSDSVDGEYPFREIVNEAIALIPTSLTDSQTADINFVGLIILTDAVTYFCQSGSLRSLARHRKLLVSFRDEALFNIFTSAVEFLKDKFNTNQTQNLTKTNPVYINVGQCLQLINQCLQYDFSGLASDEQGDEMTSLQAPHSWRAFFLPQTTHTILFKLYSSLPEEIAHLAMSCLNSIAAVRRGLLDSQERQECLKEFMLGVSAILTTEMHLANPNCFHQFCRLILRLKANYQMSELVKQQPHFEQLLNQLSEFTIKIFTALAEFSPQSVYYVLSFWARQVSSMAYVRTQDTQVIKAHTPLIMEAYIMNRLQMCATHLELCEETFQDSGTIMHQLEQIATIARCDYDHTSRCILNYFDHCALSYQTALASPSTPTAEGVSSSNVVEMQLAWLVFIAGYMLGGRVSYSANDEHDMLDGEMTSRVLQLSGFMDQHRSQVTCIRLDEALLVFLDQLRKTYVNEHMQKNTTQVYDVLSRQLGITEESFLLEFYLQRIISNLKIFKDNDVILQRTLSLFNELSTGSVTPKRLIKLESSQLLINHHTGVEFPFLSYNNGCKIHLKLRLSFYKSISRLVLGELKEEESDVFDMYIAPLTVNFKRLSTLLHALPSVAAQQDETEIKNLISGLCYDLRGIVYVISTRMCYQLFFTWFFPDFISILIDCLNRWYREPEVSIPILKLLIEIGTSRCQRLTPEITSPNGFLLFKELSRAIFCYGSQILNFNDFPPDKIYEYKLKGFTSCFNVLKVGLNGGNCNFGVFQLYNDPSLENALQTFIKMIISISLDQLLQYPKLTVAYFNTLEVLCSDHIEFISPLDNQVIFYILSSLAGGIKSSDTLMCTGCCQSLDNILSHTFKQANKKVPSTTGAHLVRNIQQCKGLLQEILSSILNTVMFEECRNQWSMSRPLLSLILIDPEYFQRYQKRVIELQPTELRTRMDKCFEQLMENIEQSVNVKNKDKFTQNLNVLRRDLNNKLKEVGNTEYSFIDSD</sequence>
<dbReference type="GO" id="GO:0006611">
    <property type="term" value="P:protein export from nucleus"/>
    <property type="evidence" value="ECO:0007669"/>
    <property type="project" value="TreeGrafter"/>
</dbReference>
<dbReference type="PANTHER" id="PTHR12596">
    <property type="entry name" value="EXPORTIN 4,7-RELATED"/>
    <property type="match status" value="1"/>
</dbReference>
<dbReference type="Pfam" id="PF25795">
    <property type="entry name" value="TPR_XPO7"/>
    <property type="match status" value="1"/>
</dbReference>
<dbReference type="InterPro" id="IPR011989">
    <property type="entry name" value="ARM-like"/>
</dbReference>
<comment type="similarity">
    <text evidence="3">Belongs to the exportin family.</text>
</comment>
<comment type="caution">
    <text evidence="9">The sequence shown here is derived from an EMBL/GenBank/DDBJ whole genome shotgun (WGS) entry which is preliminary data.</text>
</comment>
<accession>A0AAV7KIK7</accession>
<organism evidence="9 10">
    <name type="scientific">Oopsacas minuta</name>
    <dbReference type="NCBI Taxonomy" id="111878"/>
    <lineage>
        <taxon>Eukaryota</taxon>
        <taxon>Metazoa</taxon>
        <taxon>Porifera</taxon>
        <taxon>Hexactinellida</taxon>
        <taxon>Hexasterophora</taxon>
        <taxon>Lyssacinosida</taxon>
        <taxon>Leucopsacidae</taxon>
        <taxon>Oopsacas</taxon>
    </lineage>
</organism>
<dbReference type="InterPro" id="IPR044189">
    <property type="entry name" value="XPO4/7-like"/>
</dbReference>
<dbReference type="InterPro" id="IPR057947">
    <property type="entry name" value="TPR_XPO7/RBP17"/>
</dbReference>
<evidence type="ECO:0000313" key="10">
    <source>
        <dbReference type="Proteomes" id="UP001165289"/>
    </source>
</evidence>
<dbReference type="SUPFAM" id="SSF48371">
    <property type="entry name" value="ARM repeat"/>
    <property type="match status" value="1"/>
</dbReference>
<keyword evidence="10" id="KW-1185">Reference proteome</keyword>
<evidence type="ECO:0000256" key="6">
    <source>
        <dbReference type="ARBA" id="ARBA00022927"/>
    </source>
</evidence>
<gene>
    <name evidence="9" type="ORF">LOD99_13712</name>
</gene>
<keyword evidence="7" id="KW-0539">Nucleus</keyword>
<comment type="subcellular location">
    <subcellularLocation>
        <location evidence="2">Cytoplasm</location>
    </subcellularLocation>
    <subcellularLocation>
        <location evidence="1">Nucleus</location>
    </subcellularLocation>
</comment>
<dbReference type="GO" id="GO:0005643">
    <property type="term" value="C:nuclear pore"/>
    <property type="evidence" value="ECO:0007669"/>
    <property type="project" value="TreeGrafter"/>
</dbReference>
<dbReference type="GO" id="GO:0005737">
    <property type="term" value="C:cytoplasm"/>
    <property type="evidence" value="ECO:0007669"/>
    <property type="project" value="UniProtKB-SubCell"/>
</dbReference>
<evidence type="ECO:0000256" key="3">
    <source>
        <dbReference type="ARBA" id="ARBA00009466"/>
    </source>
</evidence>
<evidence type="ECO:0000256" key="1">
    <source>
        <dbReference type="ARBA" id="ARBA00004123"/>
    </source>
</evidence>
<proteinExistence type="inferred from homology"/>
<keyword evidence="5" id="KW-0963">Cytoplasm</keyword>
<protein>
    <submittedName>
        <fullName evidence="9">Exportin-7-like isoform X3</fullName>
    </submittedName>
</protein>